<evidence type="ECO:0000313" key="4">
    <source>
        <dbReference type="Proteomes" id="UP001642360"/>
    </source>
</evidence>
<dbReference type="EMBL" id="CAUOFW020002558">
    <property type="protein sequence ID" value="CAK9154637.1"/>
    <property type="molecule type" value="Genomic_DNA"/>
</dbReference>
<accession>A0ABC8SCP1</accession>
<protein>
    <recommendedName>
        <fullName evidence="5">ANK_REP_REGION domain-containing protein</fullName>
    </recommendedName>
</protein>
<evidence type="ECO:0008006" key="5">
    <source>
        <dbReference type="Google" id="ProtNLM"/>
    </source>
</evidence>
<feature type="repeat" description="ANK" evidence="1">
    <location>
        <begin position="25"/>
        <end position="50"/>
    </location>
</feature>
<feature type="region of interest" description="Disordered" evidence="2">
    <location>
        <begin position="1"/>
        <end position="24"/>
    </location>
</feature>
<name>A0ABC8SCP1_9AQUA</name>
<proteinExistence type="predicted"/>
<gene>
    <name evidence="3" type="ORF">ILEXP_LOCUS22985</name>
</gene>
<evidence type="ECO:0000256" key="2">
    <source>
        <dbReference type="SAM" id="MobiDB-lite"/>
    </source>
</evidence>
<dbReference type="PROSITE" id="PS50297">
    <property type="entry name" value="ANK_REP_REGION"/>
    <property type="match status" value="1"/>
</dbReference>
<keyword evidence="1" id="KW-0040">ANK repeat</keyword>
<dbReference type="InterPro" id="IPR002110">
    <property type="entry name" value="Ankyrin_rpt"/>
</dbReference>
<reference evidence="3 4" key="1">
    <citation type="submission" date="2024-02" db="EMBL/GenBank/DDBJ databases">
        <authorList>
            <person name="Vignale AGUSTIN F."/>
            <person name="Sosa J E."/>
            <person name="Modenutti C."/>
        </authorList>
    </citation>
    <scope>NUCLEOTIDE SEQUENCE [LARGE SCALE GENOMIC DNA]</scope>
</reference>
<sequence length="67" mass="7547">MPLDQLGSNRRSICRSRSAADRDDRGWTPLHIGARKGDIKEVNILLLDIGNVILWFSKLSLNAIMDL</sequence>
<keyword evidence="4" id="KW-1185">Reference proteome</keyword>
<dbReference type="Proteomes" id="UP001642360">
    <property type="component" value="Unassembled WGS sequence"/>
</dbReference>
<dbReference type="AlphaFoldDB" id="A0ABC8SCP1"/>
<evidence type="ECO:0000313" key="3">
    <source>
        <dbReference type="EMBL" id="CAK9154637.1"/>
    </source>
</evidence>
<comment type="caution">
    <text evidence="3">The sequence shown here is derived from an EMBL/GenBank/DDBJ whole genome shotgun (WGS) entry which is preliminary data.</text>
</comment>
<evidence type="ECO:0000256" key="1">
    <source>
        <dbReference type="PROSITE-ProRule" id="PRU00023"/>
    </source>
</evidence>
<organism evidence="3 4">
    <name type="scientific">Ilex paraguariensis</name>
    <name type="common">yerba mate</name>
    <dbReference type="NCBI Taxonomy" id="185542"/>
    <lineage>
        <taxon>Eukaryota</taxon>
        <taxon>Viridiplantae</taxon>
        <taxon>Streptophyta</taxon>
        <taxon>Embryophyta</taxon>
        <taxon>Tracheophyta</taxon>
        <taxon>Spermatophyta</taxon>
        <taxon>Magnoliopsida</taxon>
        <taxon>eudicotyledons</taxon>
        <taxon>Gunneridae</taxon>
        <taxon>Pentapetalae</taxon>
        <taxon>asterids</taxon>
        <taxon>campanulids</taxon>
        <taxon>Aquifoliales</taxon>
        <taxon>Aquifoliaceae</taxon>
        <taxon>Ilex</taxon>
    </lineage>
</organism>
<dbReference type="PROSITE" id="PS50088">
    <property type="entry name" value="ANK_REPEAT"/>
    <property type="match status" value="1"/>
</dbReference>